<feature type="domain" description="DC1" evidence="2">
    <location>
        <begin position="12"/>
        <end position="53"/>
    </location>
</feature>
<reference evidence="3 4" key="1">
    <citation type="submission" date="2021-07" db="EMBL/GenBank/DDBJ databases">
        <authorList>
            <consortium name="Genoscope - CEA"/>
            <person name="William W."/>
        </authorList>
    </citation>
    <scope>NUCLEOTIDE SEQUENCE [LARGE SCALE GENOMIC DNA]</scope>
</reference>
<dbReference type="PANTHER" id="PTHR47841:SF11">
    <property type="entry name" value="DC1 DOMAIN-CONTAINING PROTEIN"/>
    <property type="match status" value="1"/>
</dbReference>
<feature type="domain" description="DC1" evidence="2">
    <location>
        <begin position="63"/>
        <end position="103"/>
    </location>
</feature>
<gene>
    <name evidence="3" type="ORF">BRAPAZ1V2_A04P30130.2</name>
</gene>
<evidence type="ECO:0000313" key="4">
    <source>
        <dbReference type="Proteomes" id="UP000694005"/>
    </source>
</evidence>
<evidence type="ECO:0000313" key="3">
    <source>
        <dbReference type="EMBL" id="CAG7908112.1"/>
    </source>
</evidence>
<dbReference type="AlphaFoldDB" id="A0A8D9MFA4"/>
<dbReference type="EMBL" id="LS974620">
    <property type="protein sequence ID" value="CAG7908112.1"/>
    <property type="molecule type" value="Genomic_DNA"/>
</dbReference>
<dbReference type="Proteomes" id="UP000694005">
    <property type="component" value="Chromosome A04"/>
</dbReference>
<evidence type="ECO:0000256" key="1">
    <source>
        <dbReference type="ARBA" id="ARBA00022737"/>
    </source>
</evidence>
<protein>
    <recommendedName>
        <fullName evidence="2">DC1 domain-containing protein</fullName>
    </recommendedName>
</protein>
<name>A0A8D9MFA4_BRACM</name>
<dbReference type="PANTHER" id="PTHR47841">
    <property type="entry name" value="DIACYLGLYCEROL KINASE THETA-LIKE-RELATED"/>
    <property type="match status" value="1"/>
</dbReference>
<dbReference type="SUPFAM" id="SSF57889">
    <property type="entry name" value="Cysteine-rich domain"/>
    <property type="match status" value="1"/>
</dbReference>
<sequence>MSPSKAEEVVQHIHPLTKVDGVGRYICDGCKTEGFGRTYRCSSCNYDLHEYCATCPPTLLSMYHAQHELRLIHDRRGCDICDETTDGLFYQCEPCGFDVHPLCTQQPPKVSHSTDQGEVQELIEVEEPGEVEEPDPDRLRKRDVMYIGARVAWACMTGDVAGVISAFQL</sequence>
<dbReference type="Gramene" id="A04p30130.2_BraZ1">
    <property type="protein sequence ID" value="A04p30130.2_BraZ1.CDS"/>
    <property type="gene ID" value="A04g30130.2_BraZ1"/>
</dbReference>
<evidence type="ECO:0000259" key="2">
    <source>
        <dbReference type="Pfam" id="PF03107"/>
    </source>
</evidence>
<proteinExistence type="predicted"/>
<dbReference type="InterPro" id="IPR046349">
    <property type="entry name" value="C1-like_sf"/>
</dbReference>
<organism evidence="3 4">
    <name type="scientific">Brassica campestris</name>
    <name type="common">Field mustard</name>
    <dbReference type="NCBI Taxonomy" id="3711"/>
    <lineage>
        <taxon>Eukaryota</taxon>
        <taxon>Viridiplantae</taxon>
        <taxon>Streptophyta</taxon>
        <taxon>Embryophyta</taxon>
        <taxon>Tracheophyta</taxon>
        <taxon>Spermatophyta</taxon>
        <taxon>Magnoliopsida</taxon>
        <taxon>eudicotyledons</taxon>
        <taxon>Gunneridae</taxon>
        <taxon>Pentapetalae</taxon>
        <taxon>rosids</taxon>
        <taxon>malvids</taxon>
        <taxon>Brassicales</taxon>
        <taxon>Brassicaceae</taxon>
        <taxon>Brassiceae</taxon>
        <taxon>Brassica</taxon>
    </lineage>
</organism>
<dbReference type="Pfam" id="PF03107">
    <property type="entry name" value="C1_2"/>
    <property type="match status" value="2"/>
</dbReference>
<dbReference type="InterPro" id="IPR004146">
    <property type="entry name" value="DC1"/>
</dbReference>
<accession>A0A8D9MFA4</accession>
<keyword evidence="1" id="KW-0677">Repeat</keyword>